<organism evidence="2 3">
    <name type="scientific">Tanacetum coccineum</name>
    <dbReference type="NCBI Taxonomy" id="301880"/>
    <lineage>
        <taxon>Eukaryota</taxon>
        <taxon>Viridiplantae</taxon>
        <taxon>Streptophyta</taxon>
        <taxon>Embryophyta</taxon>
        <taxon>Tracheophyta</taxon>
        <taxon>Spermatophyta</taxon>
        <taxon>Magnoliopsida</taxon>
        <taxon>eudicotyledons</taxon>
        <taxon>Gunneridae</taxon>
        <taxon>Pentapetalae</taxon>
        <taxon>asterids</taxon>
        <taxon>campanulids</taxon>
        <taxon>Asterales</taxon>
        <taxon>Asteraceae</taxon>
        <taxon>Asteroideae</taxon>
        <taxon>Anthemideae</taxon>
        <taxon>Anthemidinae</taxon>
        <taxon>Tanacetum</taxon>
    </lineage>
</organism>
<protein>
    <submittedName>
        <fullName evidence="2">Uncharacterized protein</fullName>
    </submittedName>
</protein>
<proteinExistence type="predicted"/>
<comment type="caution">
    <text evidence="2">The sequence shown here is derived from an EMBL/GenBank/DDBJ whole genome shotgun (WGS) entry which is preliminary data.</text>
</comment>
<evidence type="ECO:0000313" key="3">
    <source>
        <dbReference type="Proteomes" id="UP001151760"/>
    </source>
</evidence>
<feature type="region of interest" description="Disordered" evidence="1">
    <location>
        <begin position="29"/>
        <end position="66"/>
    </location>
</feature>
<reference evidence="2" key="2">
    <citation type="submission" date="2022-01" db="EMBL/GenBank/DDBJ databases">
        <authorList>
            <person name="Yamashiro T."/>
            <person name="Shiraishi A."/>
            <person name="Satake H."/>
            <person name="Nakayama K."/>
        </authorList>
    </citation>
    <scope>NUCLEOTIDE SEQUENCE</scope>
</reference>
<sequence length="124" mass="14638">MMVVKKIVGKLLEEKEKLKWWFEQEIDDEEEYDKEGDGGKDAKDGLAKQGNDSLRMKVGGSKIQKKRRNNVLDGRRVSLIWTIRRDTICQLLKSPPIGKDTLLHREHQEFEQNLQESRRRVDFE</sequence>
<gene>
    <name evidence="2" type="ORF">Tco_0861269</name>
</gene>
<name>A0ABQ5BK93_9ASTR</name>
<reference evidence="2" key="1">
    <citation type="journal article" date="2022" name="Int. J. Mol. Sci.">
        <title>Draft Genome of Tanacetum Coccineum: Genomic Comparison of Closely Related Tanacetum-Family Plants.</title>
        <authorList>
            <person name="Yamashiro T."/>
            <person name="Shiraishi A."/>
            <person name="Nakayama K."/>
            <person name="Satake H."/>
        </authorList>
    </citation>
    <scope>NUCLEOTIDE SEQUENCE</scope>
</reference>
<feature type="compositionally biased region" description="Basic and acidic residues" evidence="1">
    <location>
        <begin position="35"/>
        <end position="46"/>
    </location>
</feature>
<keyword evidence="3" id="KW-1185">Reference proteome</keyword>
<dbReference type="EMBL" id="BQNB010013295">
    <property type="protein sequence ID" value="GJT14227.1"/>
    <property type="molecule type" value="Genomic_DNA"/>
</dbReference>
<dbReference type="Proteomes" id="UP001151760">
    <property type="component" value="Unassembled WGS sequence"/>
</dbReference>
<evidence type="ECO:0000313" key="2">
    <source>
        <dbReference type="EMBL" id="GJT14227.1"/>
    </source>
</evidence>
<accession>A0ABQ5BK93</accession>
<evidence type="ECO:0000256" key="1">
    <source>
        <dbReference type="SAM" id="MobiDB-lite"/>
    </source>
</evidence>